<dbReference type="PANTHER" id="PTHR30386:SF19">
    <property type="entry name" value="MULTIDRUG EXPORT PROTEIN EMRA-RELATED"/>
    <property type="match status" value="1"/>
</dbReference>
<dbReference type="Gene3D" id="2.40.50.100">
    <property type="match status" value="1"/>
</dbReference>
<dbReference type="GO" id="GO:0030313">
    <property type="term" value="C:cell envelope"/>
    <property type="evidence" value="ECO:0007669"/>
    <property type="project" value="UniProtKB-SubCell"/>
</dbReference>
<geneLocation type="plasmid" evidence="5">
    <name>pob3b2</name>
</geneLocation>
<dbReference type="AlphaFoldDB" id="A0A2D2D781"/>
<keyword evidence="5" id="KW-1185">Reference proteome</keyword>
<comment type="subcellular location">
    <subcellularLocation>
        <location evidence="1">Cell envelope</location>
    </subcellularLocation>
</comment>
<dbReference type="SUPFAM" id="SSF111369">
    <property type="entry name" value="HlyD-like secretion proteins"/>
    <property type="match status" value="1"/>
</dbReference>
<accession>A0A2D2D781</accession>
<dbReference type="EMBL" id="CP023739">
    <property type="protein sequence ID" value="ATQ70805.1"/>
    <property type="molecule type" value="Genomic_DNA"/>
</dbReference>
<sequence length="397" mass="43651">MPLDRKTLRSRRLILLSLVALAALAAGLYFLIRWRTHDRFWVTTDNAFVVGNIIPVQADATGVVADVLVEESNKVKAGDLLVRLDEQRAKAALDQSAADLARAVRAVGGQFAARRQACQKIASQIALRDRTRHDVMRYRQALPSGSVSQQVLQNAVDQLASLEAEMHESRADYQAFESRLGGLTLTNHPDIEAAKARYAENYIEFARQRIKAPVSGYIAKRKAQIGDRARPGDLLMQIVPLDFLWIEANLWENSMERVRPGQPVTITVDLYGASAPFHGRVEGIVPGSGSVFALLAPDNATGNFIHIVQRVPVYISLRPDELEKRPLRPGLSSVISIDAHNVDQSPNASITRMDPKADKTEIFANEIADANMRAQKIVSENLVEAPNAAITACPIGE</sequence>
<keyword evidence="4" id="KW-0614">Plasmid</keyword>
<evidence type="ECO:0000256" key="1">
    <source>
        <dbReference type="ARBA" id="ARBA00004196"/>
    </source>
</evidence>
<gene>
    <name evidence="4" type="ORF">CQW49_22805</name>
</gene>
<dbReference type="InterPro" id="IPR058633">
    <property type="entry name" value="EmrA/FarA_HH"/>
</dbReference>
<proteinExistence type="predicted"/>
<dbReference type="Pfam" id="PF25885">
    <property type="entry name" value="HH_EMRA"/>
    <property type="match status" value="1"/>
</dbReference>
<dbReference type="InterPro" id="IPR050739">
    <property type="entry name" value="MFP"/>
</dbReference>
<evidence type="ECO:0000256" key="2">
    <source>
        <dbReference type="SAM" id="Coils"/>
    </source>
</evidence>
<name>A0A2D2D781_METT3</name>
<keyword evidence="2" id="KW-0175">Coiled coil</keyword>
<dbReference type="Proteomes" id="UP000230709">
    <property type="component" value="Plasmid pOB3b2"/>
</dbReference>
<feature type="domain" description="Multidrug export protein EmrA/FarA alpha-helical hairpin" evidence="3">
    <location>
        <begin position="89"/>
        <end position="207"/>
    </location>
</feature>
<reference evidence="5" key="1">
    <citation type="submission" date="2017-10" db="EMBL/GenBank/DDBJ databases">
        <title>Completed PacBio SMRT sequence of Methylosinus trichosporium OB3b reveals presence of a third large plasmid.</title>
        <authorList>
            <person name="Charles T.C."/>
            <person name="Lynch M.D.J."/>
            <person name="Heil J.R."/>
            <person name="Cheng J."/>
        </authorList>
    </citation>
    <scope>NUCLEOTIDE SEQUENCE [LARGE SCALE GENOMIC DNA]</scope>
    <source>
        <strain evidence="5">OB3b</strain>
        <plasmid evidence="5">pob3b2</plasmid>
    </source>
</reference>
<dbReference type="PANTHER" id="PTHR30386">
    <property type="entry name" value="MEMBRANE FUSION SUBUNIT OF EMRAB-TOLC MULTIDRUG EFFLUX PUMP"/>
    <property type="match status" value="1"/>
</dbReference>
<dbReference type="KEGG" id="mtw:CQW49_22805"/>
<protein>
    <submittedName>
        <fullName evidence="4">Secretion protein HlyD</fullName>
    </submittedName>
</protein>
<feature type="coiled-coil region" evidence="2">
    <location>
        <begin position="152"/>
        <end position="179"/>
    </location>
</feature>
<dbReference type="GO" id="GO:0055085">
    <property type="term" value="P:transmembrane transport"/>
    <property type="evidence" value="ECO:0007669"/>
    <property type="project" value="InterPro"/>
</dbReference>
<dbReference type="RefSeq" id="WP_099832024.1">
    <property type="nucleotide sequence ID" value="NZ_CP023739.1"/>
</dbReference>
<evidence type="ECO:0000313" key="4">
    <source>
        <dbReference type="EMBL" id="ATQ70805.1"/>
    </source>
</evidence>
<organism evidence="4 5">
    <name type="scientific">Methylosinus trichosporium (strain ATCC 35070 / NCIMB 11131 / UNIQEM 75 / OB3b)</name>
    <dbReference type="NCBI Taxonomy" id="595536"/>
    <lineage>
        <taxon>Bacteria</taxon>
        <taxon>Pseudomonadati</taxon>
        <taxon>Pseudomonadota</taxon>
        <taxon>Alphaproteobacteria</taxon>
        <taxon>Hyphomicrobiales</taxon>
        <taxon>Methylocystaceae</taxon>
        <taxon>Methylosinus</taxon>
    </lineage>
</organism>
<evidence type="ECO:0000313" key="5">
    <source>
        <dbReference type="Proteomes" id="UP000230709"/>
    </source>
</evidence>
<evidence type="ECO:0000259" key="3">
    <source>
        <dbReference type="Pfam" id="PF25885"/>
    </source>
</evidence>
<dbReference type="Gene3D" id="2.40.30.170">
    <property type="match status" value="1"/>
</dbReference>